<dbReference type="Proteomes" id="UP001162802">
    <property type="component" value="Unassembled WGS sequence"/>
</dbReference>
<proteinExistence type="predicted"/>
<dbReference type="InterPro" id="IPR039536">
    <property type="entry name" value="TetR_C_Proteobacteria"/>
</dbReference>
<dbReference type="SUPFAM" id="SSF46689">
    <property type="entry name" value="Homeodomain-like"/>
    <property type="match status" value="1"/>
</dbReference>
<organism evidence="4 5">
    <name type="scientific">Novosphingobium mangrovi</name>
    <name type="common">ex Hu et al. 2023</name>
    <dbReference type="NCBI Taxonomy" id="2930094"/>
    <lineage>
        <taxon>Bacteria</taxon>
        <taxon>Pseudomonadati</taxon>
        <taxon>Pseudomonadota</taxon>
        <taxon>Alphaproteobacteria</taxon>
        <taxon>Sphingomonadales</taxon>
        <taxon>Sphingomonadaceae</taxon>
        <taxon>Novosphingobium</taxon>
    </lineage>
</organism>
<dbReference type="PANTHER" id="PTHR30055">
    <property type="entry name" value="HTH-TYPE TRANSCRIPTIONAL REGULATOR RUTR"/>
    <property type="match status" value="1"/>
</dbReference>
<dbReference type="PRINTS" id="PR00455">
    <property type="entry name" value="HTHTETR"/>
</dbReference>
<evidence type="ECO:0000313" key="5">
    <source>
        <dbReference type="Proteomes" id="UP001162802"/>
    </source>
</evidence>
<dbReference type="InterPro" id="IPR009057">
    <property type="entry name" value="Homeodomain-like_sf"/>
</dbReference>
<dbReference type="Gene3D" id="1.10.357.10">
    <property type="entry name" value="Tetracycline Repressor, domain 2"/>
    <property type="match status" value="1"/>
</dbReference>
<feature type="domain" description="HTH tetR-type" evidence="3">
    <location>
        <begin position="13"/>
        <end position="73"/>
    </location>
</feature>
<keyword evidence="5" id="KW-1185">Reference proteome</keyword>
<evidence type="ECO:0000313" key="4">
    <source>
        <dbReference type="EMBL" id="MCJ1961776.1"/>
    </source>
</evidence>
<dbReference type="PANTHER" id="PTHR30055:SF146">
    <property type="entry name" value="HTH-TYPE TRANSCRIPTIONAL DUAL REGULATOR CECR"/>
    <property type="match status" value="1"/>
</dbReference>
<dbReference type="EMBL" id="JALHAT010000026">
    <property type="protein sequence ID" value="MCJ1961776.1"/>
    <property type="molecule type" value="Genomic_DNA"/>
</dbReference>
<evidence type="ECO:0000256" key="2">
    <source>
        <dbReference type="PROSITE-ProRule" id="PRU00335"/>
    </source>
</evidence>
<evidence type="ECO:0000256" key="1">
    <source>
        <dbReference type="ARBA" id="ARBA00023125"/>
    </source>
</evidence>
<dbReference type="PROSITE" id="PS50977">
    <property type="entry name" value="HTH_TETR_2"/>
    <property type="match status" value="1"/>
</dbReference>
<dbReference type="InterPro" id="IPR001647">
    <property type="entry name" value="HTH_TetR"/>
</dbReference>
<evidence type="ECO:0000259" key="3">
    <source>
        <dbReference type="PROSITE" id="PS50977"/>
    </source>
</evidence>
<sequence length="210" mass="23965">MDQNIGKRERNKARKRAEIVEAARRSFLEQGYAATSMSAVADALSCSKATMWSHFASKEDLFAAVIDDLVGQFSQEIDEVLTRQTFSCPALRRACLRFLDCLLTDHSIRLFRLVLSEGERFPEINEMFYTRGPEKVRREVHRFFATAFCEDDAQRLTTVVTWAMTGFRTDILLRPVKPDAMECEAFVDDLIASIDWDSLGPRQSPPQPFA</sequence>
<accession>A0ABT0AF12</accession>
<gene>
    <name evidence="4" type="ORF">MTR65_13855</name>
</gene>
<dbReference type="InterPro" id="IPR050109">
    <property type="entry name" value="HTH-type_TetR-like_transc_reg"/>
</dbReference>
<reference evidence="4" key="1">
    <citation type="submission" date="2022-03" db="EMBL/GenBank/DDBJ databases">
        <title>Identification of a novel bacterium isolated from mangrove sediments.</title>
        <authorList>
            <person name="Pan X."/>
        </authorList>
    </citation>
    <scope>NUCLEOTIDE SEQUENCE</scope>
    <source>
        <strain evidence="4">B2637</strain>
    </source>
</reference>
<protein>
    <submittedName>
        <fullName evidence="4">TetR/AcrR family transcriptional regulator</fullName>
    </submittedName>
</protein>
<name>A0ABT0AF12_9SPHN</name>
<keyword evidence="1 2" id="KW-0238">DNA-binding</keyword>
<comment type="caution">
    <text evidence="4">The sequence shown here is derived from an EMBL/GenBank/DDBJ whole genome shotgun (WGS) entry which is preliminary data.</text>
</comment>
<dbReference type="Pfam" id="PF00440">
    <property type="entry name" value="TetR_N"/>
    <property type="match status" value="1"/>
</dbReference>
<dbReference type="Pfam" id="PF14246">
    <property type="entry name" value="TetR_C_7"/>
    <property type="match status" value="1"/>
</dbReference>
<dbReference type="RefSeq" id="WP_243801194.1">
    <property type="nucleotide sequence ID" value="NZ_JALHAT010000026.1"/>
</dbReference>
<feature type="DNA-binding region" description="H-T-H motif" evidence="2">
    <location>
        <begin position="36"/>
        <end position="55"/>
    </location>
</feature>